<sequence length="412" mass="43710">MSSASSTLLPSASPAPSRIAEVDGLRGFALLGILVVNSAAFASPYFGSGLPDPAFSAPLDSAVRFLSTTLFESKFYLLFSFLFGYSFTLQLASARRAARPHHPAFLRRLTLLLALGIAHACLLYPGDILTIYALMGLLLIPLQRLSPRRCLLLAVLLITALSTAVAGLGVLDHWAGTPPTDAVETADAVANTLTHYREGLLSTIRFNVEEWSESVWLFLLLYQGPHALAMFLLGLAAGQKGLLESGTLPDRILWRAVITCGPVGLAGGLALALAGELTPGAGLGTIITGLTDLTAPSLTATYAAGLLLLLRRFPGGWLARGMAAAGRMALSNYLTQSAICSLVFTGYGLALSGSVSPLFTLLFAFAVYGGQLAVSRLWLRFYQQGPAECLLRAFTHWQAPRLPRVTRHAPGG</sequence>
<feature type="transmembrane region" description="Helical" evidence="1">
    <location>
        <begin position="27"/>
        <end position="46"/>
    </location>
</feature>
<feature type="transmembrane region" description="Helical" evidence="1">
    <location>
        <begin position="105"/>
        <end position="122"/>
    </location>
</feature>
<feature type="transmembrane region" description="Helical" evidence="1">
    <location>
        <begin position="355"/>
        <end position="374"/>
    </location>
</feature>
<protein>
    <recommendedName>
        <fullName evidence="2">DUF418 domain-containing protein</fullName>
    </recommendedName>
</protein>
<feature type="domain" description="DUF418" evidence="2">
    <location>
        <begin position="238"/>
        <end position="397"/>
    </location>
</feature>
<gene>
    <name evidence="3" type="ORF">FHS48_000465</name>
</gene>
<keyword evidence="4" id="KW-1185">Reference proteome</keyword>
<dbReference type="RefSeq" id="WP_184260918.1">
    <property type="nucleotide sequence ID" value="NZ_JACIIX010000001.1"/>
</dbReference>
<dbReference type="EMBL" id="JACIIX010000001">
    <property type="protein sequence ID" value="MBB6209084.1"/>
    <property type="molecule type" value="Genomic_DNA"/>
</dbReference>
<evidence type="ECO:0000313" key="4">
    <source>
        <dbReference type="Proteomes" id="UP000544872"/>
    </source>
</evidence>
<feature type="transmembrane region" description="Helical" evidence="1">
    <location>
        <begin position="128"/>
        <end position="145"/>
    </location>
</feature>
<feature type="transmembrane region" description="Helical" evidence="1">
    <location>
        <begin position="75"/>
        <end position="93"/>
    </location>
</feature>
<proteinExistence type="predicted"/>
<keyword evidence="1" id="KW-0472">Membrane</keyword>
<keyword evidence="1" id="KW-1133">Transmembrane helix</keyword>
<dbReference type="InterPro" id="IPR007349">
    <property type="entry name" value="DUF418"/>
</dbReference>
<evidence type="ECO:0000256" key="1">
    <source>
        <dbReference type="SAM" id="Phobius"/>
    </source>
</evidence>
<dbReference type="InterPro" id="IPR052529">
    <property type="entry name" value="Bact_Transport_Assoc"/>
</dbReference>
<dbReference type="AlphaFoldDB" id="A0A7W9ZF31"/>
<evidence type="ECO:0000259" key="2">
    <source>
        <dbReference type="Pfam" id="PF04235"/>
    </source>
</evidence>
<feature type="transmembrane region" description="Helical" evidence="1">
    <location>
        <begin position="215"/>
        <end position="236"/>
    </location>
</feature>
<reference evidence="3 4" key="1">
    <citation type="submission" date="2020-08" db="EMBL/GenBank/DDBJ databases">
        <title>Genomic Encyclopedia of Type Strains, Phase IV (KMG-IV): sequencing the most valuable type-strain genomes for metagenomic binning, comparative biology and taxonomic classification.</title>
        <authorList>
            <person name="Goeker M."/>
        </authorList>
    </citation>
    <scope>NUCLEOTIDE SEQUENCE [LARGE SCALE GENOMIC DNA]</scope>
    <source>
        <strain evidence="3 4">DSM 11590</strain>
    </source>
</reference>
<evidence type="ECO:0000313" key="3">
    <source>
        <dbReference type="EMBL" id="MBB6209084.1"/>
    </source>
</evidence>
<feature type="transmembrane region" description="Helical" evidence="1">
    <location>
        <begin position="330"/>
        <end position="349"/>
    </location>
</feature>
<feature type="transmembrane region" description="Helical" evidence="1">
    <location>
        <begin position="293"/>
        <end position="310"/>
    </location>
</feature>
<dbReference type="PANTHER" id="PTHR30590:SF2">
    <property type="entry name" value="INNER MEMBRANE PROTEIN"/>
    <property type="match status" value="1"/>
</dbReference>
<dbReference type="PANTHER" id="PTHR30590">
    <property type="entry name" value="INNER MEMBRANE PROTEIN"/>
    <property type="match status" value="1"/>
</dbReference>
<comment type="caution">
    <text evidence="3">The sequence shown here is derived from an EMBL/GenBank/DDBJ whole genome shotgun (WGS) entry which is preliminary data.</text>
</comment>
<dbReference type="Pfam" id="PF04235">
    <property type="entry name" value="DUF418"/>
    <property type="match status" value="1"/>
</dbReference>
<name>A0A7W9ZF31_NOVIT</name>
<accession>A0A7W9ZF31</accession>
<feature type="transmembrane region" description="Helical" evidence="1">
    <location>
        <begin position="152"/>
        <end position="171"/>
    </location>
</feature>
<dbReference type="Proteomes" id="UP000544872">
    <property type="component" value="Unassembled WGS sequence"/>
</dbReference>
<organism evidence="3 4">
    <name type="scientific">Novispirillum itersonii</name>
    <name type="common">Aquaspirillum itersonii</name>
    <dbReference type="NCBI Taxonomy" id="189"/>
    <lineage>
        <taxon>Bacteria</taxon>
        <taxon>Pseudomonadati</taxon>
        <taxon>Pseudomonadota</taxon>
        <taxon>Alphaproteobacteria</taxon>
        <taxon>Rhodospirillales</taxon>
        <taxon>Novispirillaceae</taxon>
        <taxon>Novispirillum</taxon>
    </lineage>
</organism>
<feature type="transmembrane region" description="Helical" evidence="1">
    <location>
        <begin position="252"/>
        <end position="273"/>
    </location>
</feature>
<keyword evidence="1" id="KW-0812">Transmembrane</keyword>